<name>A0ABN3K8F3_9ACTN</name>
<dbReference type="Gene3D" id="3.40.50.620">
    <property type="entry name" value="HUPs"/>
    <property type="match status" value="1"/>
</dbReference>
<dbReference type="InterPro" id="IPR001962">
    <property type="entry name" value="Asn_synthase"/>
</dbReference>
<evidence type="ECO:0000313" key="3">
    <source>
        <dbReference type="Proteomes" id="UP001501231"/>
    </source>
</evidence>
<feature type="domain" description="Asparagine synthetase" evidence="1">
    <location>
        <begin position="236"/>
        <end position="487"/>
    </location>
</feature>
<evidence type="ECO:0000259" key="1">
    <source>
        <dbReference type="Pfam" id="PF00733"/>
    </source>
</evidence>
<sequence>MRAYLAIAVTDRTERIPSHVLDAARAAITVAVPVPRERWRIAEWRTPDAAVALLAWSNEPEGEPFPEPLLASDGRVLGHCGYLGGPDDATRLLAAADMGARADGVGGCFSAFRADPGGFVAVTSITRTCPVYHAEAAGLRFAASRALLAHLPARAALTGSVHPEPAYDVMALQAMVRHSFFASDETPFEGVSALPNAGTLTARIGSLAMVRERGLPEAGPAPRGRREAAERIAPLAEAMMAAVRPFARHDRPVRLALSGGRDSRLIAAACHAAGVPFLGATHGLDGDPDVVIAQRVAAALGVECEVTLDREEHGAVITRHPVRRAHGIVRMCEGMNSAYEGVNRWAAFDPEPRSSGSGGERLRGGFLTNQADLSPDGVRRRLKTVFLAQEDLLSPEANAIARKRYEYWCARYEDAGEEEGVEILDRLHMFYKTGRWLAGPHTAALMNWAYYHPFLDNRVVRAALALPARWRMSEEPAAMLVRMFAPALRDVPLQGGRWRYELSRPGRVREWPGWMRRATPKAHRAPAFNWRRSYDEATADLLRDRIMAAPPDLFALLDEERLKKRLAEVPPSRPHQTWSLLTLTTLLSGAWREPEPVLPEITVPRPG</sequence>
<dbReference type="EMBL" id="BAAARW010000039">
    <property type="protein sequence ID" value="GAA2452292.1"/>
    <property type="molecule type" value="Genomic_DNA"/>
</dbReference>
<comment type="caution">
    <text evidence="2">The sequence shown here is derived from an EMBL/GenBank/DDBJ whole genome shotgun (WGS) entry which is preliminary data.</text>
</comment>
<accession>A0ABN3K8F3</accession>
<evidence type="ECO:0000313" key="2">
    <source>
        <dbReference type="EMBL" id="GAA2452292.1"/>
    </source>
</evidence>
<dbReference type="SUPFAM" id="SSF52402">
    <property type="entry name" value="Adenine nucleotide alpha hydrolases-like"/>
    <property type="match status" value="1"/>
</dbReference>
<organism evidence="2 3">
    <name type="scientific">Actinomadura vinacea</name>
    <dbReference type="NCBI Taxonomy" id="115336"/>
    <lineage>
        <taxon>Bacteria</taxon>
        <taxon>Bacillati</taxon>
        <taxon>Actinomycetota</taxon>
        <taxon>Actinomycetes</taxon>
        <taxon>Streptosporangiales</taxon>
        <taxon>Thermomonosporaceae</taxon>
        <taxon>Actinomadura</taxon>
    </lineage>
</organism>
<gene>
    <name evidence="2" type="ORF">GCM10010191_83230</name>
</gene>
<dbReference type="RefSeq" id="WP_344596879.1">
    <property type="nucleotide sequence ID" value="NZ_BAAARW010000039.1"/>
</dbReference>
<protein>
    <recommendedName>
        <fullName evidence="1">Asparagine synthetase domain-containing protein</fullName>
    </recommendedName>
</protein>
<dbReference type="Pfam" id="PF00733">
    <property type="entry name" value="Asn_synthase"/>
    <property type="match status" value="1"/>
</dbReference>
<dbReference type="InterPro" id="IPR014729">
    <property type="entry name" value="Rossmann-like_a/b/a_fold"/>
</dbReference>
<proteinExistence type="predicted"/>
<reference evidence="2 3" key="1">
    <citation type="journal article" date="2019" name="Int. J. Syst. Evol. Microbiol.">
        <title>The Global Catalogue of Microorganisms (GCM) 10K type strain sequencing project: providing services to taxonomists for standard genome sequencing and annotation.</title>
        <authorList>
            <consortium name="The Broad Institute Genomics Platform"/>
            <consortium name="The Broad Institute Genome Sequencing Center for Infectious Disease"/>
            <person name="Wu L."/>
            <person name="Ma J."/>
        </authorList>
    </citation>
    <scope>NUCLEOTIDE SEQUENCE [LARGE SCALE GENOMIC DNA]</scope>
    <source>
        <strain evidence="2 3">JCM 3325</strain>
    </source>
</reference>
<keyword evidence="3" id="KW-1185">Reference proteome</keyword>
<dbReference type="Proteomes" id="UP001501231">
    <property type="component" value="Unassembled WGS sequence"/>
</dbReference>